<comment type="caution">
    <text evidence="1">The sequence shown here is derived from an EMBL/GenBank/DDBJ whole genome shotgun (WGS) entry which is preliminary data.</text>
</comment>
<protein>
    <submittedName>
        <fullName evidence="1">Uncharacterized protein</fullName>
    </submittedName>
</protein>
<dbReference type="AlphaFoldDB" id="A0A9Q1EP69"/>
<reference evidence="1" key="1">
    <citation type="journal article" date="2023" name="Science">
        <title>Genome structures resolve the early diversification of teleost fishes.</title>
        <authorList>
            <person name="Parey E."/>
            <person name="Louis A."/>
            <person name="Montfort J."/>
            <person name="Bouchez O."/>
            <person name="Roques C."/>
            <person name="Iampietro C."/>
            <person name="Lluch J."/>
            <person name="Castinel A."/>
            <person name="Donnadieu C."/>
            <person name="Desvignes T."/>
            <person name="Floi Bucao C."/>
            <person name="Jouanno E."/>
            <person name="Wen M."/>
            <person name="Mejri S."/>
            <person name="Dirks R."/>
            <person name="Jansen H."/>
            <person name="Henkel C."/>
            <person name="Chen W.J."/>
            <person name="Zahm M."/>
            <person name="Cabau C."/>
            <person name="Klopp C."/>
            <person name="Thompson A.W."/>
            <person name="Robinson-Rechavi M."/>
            <person name="Braasch I."/>
            <person name="Lecointre G."/>
            <person name="Bobe J."/>
            <person name="Postlethwait J.H."/>
            <person name="Berthelot C."/>
            <person name="Roest Crollius H."/>
            <person name="Guiguen Y."/>
        </authorList>
    </citation>
    <scope>NUCLEOTIDE SEQUENCE</scope>
    <source>
        <strain evidence="1">WJC10195</strain>
    </source>
</reference>
<sequence length="68" mass="7539">MFMSSIVPWHLARLSGVTPSYRVKEAAVGILALTVSTAQSRLLRDLVDVPSIFHHWSPSIKTSAHVLR</sequence>
<accession>A0A9Q1EP69</accession>
<dbReference type="Proteomes" id="UP001152622">
    <property type="component" value="Chromosome 14"/>
</dbReference>
<evidence type="ECO:0000313" key="1">
    <source>
        <dbReference type="EMBL" id="KAJ8342409.1"/>
    </source>
</evidence>
<gene>
    <name evidence="1" type="ORF">SKAU_G00323370</name>
</gene>
<dbReference type="EMBL" id="JAINUF010000014">
    <property type="protein sequence ID" value="KAJ8342409.1"/>
    <property type="molecule type" value="Genomic_DNA"/>
</dbReference>
<keyword evidence="2" id="KW-1185">Reference proteome</keyword>
<evidence type="ECO:0000313" key="2">
    <source>
        <dbReference type="Proteomes" id="UP001152622"/>
    </source>
</evidence>
<proteinExistence type="predicted"/>
<name>A0A9Q1EP69_SYNKA</name>
<organism evidence="1 2">
    <name type="scientific">Synaphobranchus kaupii</name>
    <name type="common">Kaup's arrowtooth eel</name>
    <dbReference type="NCBI Taxonomy" id="118154"/>
    <lineage>
        <taxon>Eukaryota</taxon>
        <taxon>Metazoa</taxon>
        <taxon>Chordata</taxon>
        <taxon>Craniata</taxon>
        <taxon>Vertebrata</taxon>
        <taxon>Euteleostomi</taxon>
        <taxon>Actinopterygii</taxon>
        <taxon>Neopterygii</taxon>
        <taxon>Teleostei</taxon>
        <taxon>Anguilliformes</taxon>
        <taxon>Synaphobranchidae</taxon>
        <taxon>Synaphobranchus</taxon>
    </lineage>
</organism>